<dbReference type="Pfam" id="PF02470">
    <property type="entry name" value="MlaD"/>
    <property type="match status" value="1"/>
</dbReference>
<proteinExistence type="predicted"/>
<dbReference type="OrthoDB" id="4368973at2"/>
<sequence length="339" mass="35614">MKRLITILAAVALLLSGCGLRATDIPIPGTYLAGDTFAIRIEFGSVLNLPDRAKVVAEGVEVGMLDRIELIGDTAVATVDLKADVRLPKTATAELRQSTILGDIHIALQSPPNAGPPFLTDGDVIPRSRTLPAANVEDILRALSNIVTGGRFGEMQELIANVNAAFPSDPADVARIMVGGRNALHDLATHSAELDRILAAAASVTTTLEANKDNVDRALVLGPSRAAGLSDVLFGLVQLIIDGGELAVHVGDLALPIRGDLHDIIGVLAPAALTIASSDTTVPRNVDTVNRLLREKLIPFFSAPPNIRVQRVTAEAIAADAAARSDEMITVLRSIGMVR</sequence>
<dbReference type="InterPro" id="IPR052336">
    <property type="entry name" value="MlaD_Phospholipid_Transporter"/>
</dbReference>
<feature type="signal peptide" evidence="1">
    <location>
        <begin position="1"/>
        <end position="22"/>
    </location>
</feature>
<protein>
    <submittedName>
        <fullName evidence="3">Phospholipid/cholesterol/gamma-HCH transport system substrate-binding protein</fullName>
    </submittedName>
</protein>
<evidence type="ECO:0000313" key="3">
    <source>
        <dbReference type="EMBL" id="PXX53307.1"/>
    </source>
</evidence>
<keyword evidence="1" id="KW-0732">Signal</keyword>
<comment type="caution">
    <text evidence="3">The sequence shown here is derived from an EMBL/GenBank/DDBJ whole genome shotgun (WGS) entry which is preliminary data.</text>
</comment>
<organism evidence="3 4">
    <name type="scientific">Nocardia tenerifensis</name>
    <dbReference type="NCBI Taxonomy" id="228006"/>
    <lineage>
        <taxon>Bacteria</taxon>
        <taxon>Bacillati</taxon>
        <taxon>Actinomycetota</taxon>
        <taxon>Actinomycetes</taxon>
        <taxon>Mycobacteriales</taxon>
        <taxon>Nocardiaceae</taxon>
        <taxon>Nocardia</taxon>
    </lineage>
</organism>
<evidence type="ECO:0000259" key="2">
    <source>
        <dbReference type="Pfam" id="PF02470"/>
    </source>
</evidence>
<name>A0A318K0Q7_9NOCA</name>
<reference evidence="3 4" key="1">
    <citation type="submission" date="2018-05" db="EMBL/GenBank/DDBJ databases">
        <title>Genomic Encyclopedia of Type Strains, Phase IV (KMG-IV): sequencing the most valuable type-strain genomes for metagenomic binning, comparative biology and taxonomic classification.</title>
        <authorList>
            <person name="Goeker M."/>
        </authorList>
    </citation>
    <scope>NUCLEOTIDE SEQUENCE [LARGE SCALE GENOMIC DNA]</scope>
    <source>
        <strain evidence="3 4">DSM 44704</strain>
    </source>
</reference>
<keyword evidence="4" id="KW-1185">Reference proteome</keyword>
<dbReference type="PROSITE" id="PS51257">
    <property type="entry name" value="PROKAR_LIPOPROTEIN"/>
    <property type="match status" value="1"/>
</dbReference>
<dbReference type="AlphaFoldDB" id="A0A318K0Q7"/>
<evidence type="ECO:0000256" key="1">
    <source>
        <dbReference type="SAM" id="SignalP"/>
    </source>
</evidence>
<feature type="chain" id="PRO_5039573939" evidence="1">
    <location>
        <begin position="23"/>
        <end position="339"/>
    </location>
</feature>
<dbReference type="Proteomes" id="UP000247569">
    <property type="component" value="Unassembled WGS sequence"/>
</dbReference>
<evidence type="ECO:0000313" key="4">
    <source>
        <dbReference type="Proteomes" id="UP000247569"/>
    </source>
</evidence>
<gene>
    <name evidence="3" type="ORF">DFR70_12820</name>
</gene>
<dbReference type="GO" id="GO:0005576">
    <property type="term" value="C:extracellular region"/>
    <property type="evidence" value="ECO:0007669"/>
    <property type="project" value="TreeGrafter"/>
</dbReference>
<dbReference type="EMBL" id="QJKF01000028">
    <property type="protein sequence ID" value="PXX53307.1"/>
    <property type="molecule type" value="Genomic_DNA"/>
</dbReference>
<dbReference type="InterPro" id="IPR003399">
    <property type="entry name" value="Mce/MlaD"/>
</dbReference>
<accession>A0A318K0Q7</accession>
<feature type="domain" description="Mce/MlaD" evidence="2">
    <location>
        <begin position="38"/>
        <end position="110"/>
    </location>
</feature>
<dbReference type="PANTHER" id="PTHR33371">
    <property type="entry name" value="INTERMEMBRANE PHOSPHOLIPID TRANSPORT SYSTEM BINDING PROTEIN MLAD-RELATED"/>
    <property type="match status" value="1"/>
</dbReference>
<dbReference type="PANTHER" id="PTHR33371:SF15">
    <property type="entry name" value="LIPOPROTEIN LPRN"/>
    <property type="match status" value="1"/>
</dbReference>